<dbReference type="OrthoDB" id="1936508at2759"/>
<dbReference type="EMBL" id="JAKUCV010006408">
    <property type="protein sequence ID" value="KAJ4827491.1"/>
    <property type="molecule type" value="Genomic_DNA"/>
</dbReference>
<organism evidence="2 3">
    <name type="scientific">Turnera subulata</name>
    <dbReference type="NCBI Taxonomy" id="218843"/>
    <lineage>
        <taxon>Eukaryota</taxon>
        <taxon>Viridiplantae</taxon>
        <taxon>Streptophyta</taxon>
        <taxon>Embryophyta</taxon>
        <taxon>Tracheophyta</taxon>
        <taxon>Spermatophyta</taxon>
        <taxon>Magnoliopsida</taxon>
        <taxon>eudicotyledons</taxon>
        <taxon>Gunneridae</taxon>
        <taxon>Pentapetalae</taxon>
        <taxon>rosids</taxon>
        <taxon>fabids</taxon>
        <taxon>Malpighiales</taxon>
        <taxon>Passifloraceae</taxon>
        <taxon>Turnera</taxon>
    </lineage>
</organism>
<reference evidence="2" key="1">
    <citation type="submission" date="2022-02" db="EMBL/GenBank/DDBJ databases">
        <authorList>
            <person name="Henning P.M."/>
            <person name="McCubbin A.G."/>
            <person name="Shore J.S."/>
        </authorList>
    </citation>
    <scope>NUCLEOTIDE SEQUENCE</scope>
    <source>
        <strain evidence="2">F60SS</strain>
        <tissue evidence="2">Leaves</tissue>
    </source>
</reference>
<dbReference type="PANTHER" id="PTHR35290">
    <property type="entry name" value="PROTEIN CASPARIAN STRIP INTEGRITY FACTOR 1-RELATED"/>
    <property type="match status" value="1"/>
</dbReference>
<dbReference type="Proteomes" id="UP001141552">
    <property type="component" value="Unassembled WGS sequence"/>
</dbReference>
<protein>
    <submittedName>
        <fullName evidence="2">Uncharacterized protein</fullName>
    </submittedName>
</protein>
<accession>A0A9Q0J2S7</accession>
<evidence type="ECO:0000256" key="1">
    <source>
        <dbReference type="SAM" id="SignalP"/>
    </source>
</evidence>
<feature type="chain" id="PRO_5040264125" evidence="1">
    <location>
        <begin position="27"/>
        <end position="95"/>
    </location>
</feature>
<gene>
    <name evidence="2" type="ORF">Tsubulata_006838</name>
</gene>
<evidence type="ECO:0000313" key="2">
    <source>
        <dbReference type="EMBL" id="KAJ4827491.1"/>
    </source>
</evidence>
<dbReference type="InterPro" id="IPR038974">
    <property type="entry name" value="CIF1/2"/>
</dbReference>
<evidence type="ECO:0000313" key="3">
    <source>
        <dbReference type="Proteomes" id="UP001141552"/>
    </source>
</evidence>
<proteinExistence type="predicted"/>
<dbReference type="AlphaFoldDB" id="A0A9Q0J2S7"/>
<reference evidence="2" key="2">
    <citation type="journal article" date="2023" name="Plants (Basel)">
        <title>Annotation of the Turnera subulata (Passifloraceae) Draft Genome Reveals the S-Locus Evolved after the Divergence of Turneroideae from Passifloroideae in a Stepwise Manner.</title>
        <authorList>
            <person name="Henning P.M."/>
            <person name="Roalson E.H."/>
            <person name="Mir W."/>
            <person name="McCubbin A.G."/>
            <person name="Shore J.S."/>
        </authorList>
    </citation>
    <scope>NUCLEOTIDE SEQUENCE</scope>
    <source>
        <strain evidence="2">F60SS</strain>
    </source>
</reference>
<comment type="caution">
    <text evidence="2">The sequence shown here is derived from an EMBL/GenBank/DDBJ whole genome shotgun (WGS) entry which is preliminary data.</text>
</comment>
<name>A0A9Q0J2S7_9ROSI</name>
<sequence length="95" mass="10504">MGLRLVRNLALLFLLITVAFPSTSLAGRSSEFLNKQAEGVDATTTFKEDVASKPSQDDEVTSDIHERVLRANTRDYGNYNPSPALVRPPFKLIPN</sequence>
<keyword evidence="1" id="KW-0732">Signal</keyword>
<keyword evidence="3" id="KW-1185">Reference proteome</keyword>
<feature type="signal peptide" evidence="1">
    <location>
        <begin position="1"/>
        <end position="26"/>
    </location>
</feature>
<dbReference type="PANTHER" id="PTHR35290:SF2">
    <property type="entry name" value="PROTEIN CASPARIAN STRIP INTEGRITY FACTOR 1"/>
    <property type="match status" value="1"/>
</dbReference>